<dbReference type="InterPro" id="IPR008993">
    <property type="entry name" value="TIMP-like_OB-fold"/>
</dbReference>
<keyword evidence="1" id="KW-0732">Signal</keyword>
<dbReference type="InParanoid" id="T1FEQ9"/>
<evidence type="ECO:0000313" key="4">
    <source>
        <dbReference type="Proteomes" id="UP000015101"/>
    </source>
</evidence>
<dbReference type="GeneID" id="20207308"/>
<reference evidence="4" key="1">
    <citation type="submission" date="2012-12" db="EMBL/GenBank/DDBJ databases">
        <authorList>
            <person name="Hellsten U."/>
            <person name="Grimwood J."/>
            <person name="Chapman J.A."/>
            <person name="Shapiro H."/>
            <person name="Aerts A."/>
            <person name="Otillar R.P."/>
            <person name="Terry A.Y."/>
            <person name="Boore J.L."/>
            <person name="Simakov O."/>
            <person name="Marletaz F."/>
            <person name="Cho S.-J."/>
            <person name="Edsinger-Gonzales E."/>
            <person name="Havlak P."/>
            <person name="Kuo D.-H."/>
            <person name="Larsson T."/>
            <person name="Lv J."/>
            <person name="Arendt D."/>
            <person name="Savage R."/>
            <person name="Osoegawa K."/>
            <person name="de Jong P."/>
            <person name="Lindberg D.R."/>
            <person name="Seaver E.C."/>
            <person name="Weisblat D.A."/>
            <person name="Putnam N.H."/>
            <person name="Grigoriev I.V."/>
            <person name="Rokhsar D.S."/>
        </authorList>
    </citation>
    <scope>NUCLEOTIDE SEQUENCE</scope>
</reference>
<dbReference type="Proteomes" id="UP000015101">
    <property type="component" value="Unassembled WGS sequence"/>
</dbReference>
<name>T1FEQ9_HELRO</name>
<reference evidence="2 4" key="2">
    <citation type="journal article" date="2013" name="Nature">
        <title>Insights into bilaterian evolution from three spiralian genomes.</title>
        <authorList>
            <person name="Simakov O."/>
            <person name="Marletaz F."/>
            <person name="Cho S.J."/>
            <person name="Edsinger-Gonzales E."/>
            <person name="Havlak P."/>
            <person name="Hellsten U."/>
            <person name="Kuo D.H."/>
            <person name="Larsson T."/>
            <person name="Lv J."/>
            <person name="Arendt D."/>
            <person name="Savage R."/>
            <person name="Osoegawa K."/>
            <person name="de Jong P."/>
            <person name="Grimwood J."/>
            <person name="Chapman J.A."/>
            <person name="Shapiro H."/>
            <person name="Aerts A."/>
            <person name="Otillar R.P."/>
            <person name="Terry A.Y."/>
            <person name="Boore J.L."/>
            <person name="Grigoriev I.V."/>
            <person name="Lindberg D.R."/>
            <person name="Seaver E.C."/>
            <person name="Weisblat D.A."/>
            <person name="Putnam N.H."/>
            <person name="Rokhsar D.S."/>
        </authorList>
    </citation>
    <scope>NUCLEOTIDE SEQUENCE</scope>
</reference>
<sequence>MLEIFSLLFLFVSVSINGNGVLSLDASYNPRTGHAAKRSNDANNSTLLVFHEDLLERRVKSSDVIFIGTIVKLDDKNKIINDAQNILTKNYSNDNEVVDSSTNESEYFTLFYGNPKLIDSDGNVNLMRKKEEIGRKKMMGMVEVERVLKGGYLLSLMPRYGRITKDDLGRGISSKKWVLVHDINKFGQKLKKRTLKKMHLNNNNNKIANNNNNEQLKVNDTKIFFLKEMQPQMLHLNSSLIDDTANNVKMLEYVVRKAHARGSAEAQLICYSKNQVTRHGKD</sequence>
<dbReference type="AlphaFoldDB" id="T1FEQ9"/>
<feature type="chain" id="PRO_5010980586" evidence="1">
    <location>
        <begin position="19"/>
        <end position="282"/>
    </location>
</feature>
<accession>T1FEQ9</accession>
<feature type="signal peptide" evidence="1">
    <location>
        <begin position="1"/>
        <end position="18"/>
    </location>
</feature>
<gene>
    <name evidence="3" type="primary">20207308</name>
    <name evidence="2" type="ORF">HELRODRAFT_179455</name>
</gene>
<dbReference type="Gene3D" id="2.40.50.120">
    <property type="match status" value="1"/>
</dbReference>
<dbReference type="EMBL" id="KB097528">
    <property type="protein sequence ID" value="ESN95386.1"/>
    <property type="molecule type" value="Genomic_DNA"/>
</dbReference>
<proteinExistence type="predicted"/>
<dbReference type="RefSeq" id="XP_009026542.1">
    <property type="nucleotide sequence ID" value="XM_009028294.1"/>
</dbReference>
<evidence type="ECO:0000256" key="1">
    <source>
        <dbReference type="SAM" id="SignalP"/>
    </source>
</evidence>
<reference evidence="3" key="3">
    <citation type="submission" date="2015-06" db="UniProtKB">
        <authorList>
            <consortium name="EnsemblMetazoa"/>
        </authorList>
    </citation>
    <scope>IDENTIFICATION</scope>
</reference>
<dbReference type="CTD" id="20207308"/>
<evidence type="ECO:0000313" key="2">
    <source>
        <dbReference type="EMBL" id="ESN95386.1"/>
    </source>
</evidence>
<dbReference type="KEGG" id="hro:HELRODRAFT_179455"/>
<dbReference type="EMBL" id="AMQM01006849">
    <property type="status" value="NOT_ANNOTATED_CDS"/>
    <property type="molecule type" value="Genomic_DNA"/>
</dbReference>
<keyword evidence="4" id="KW-1185">Reference proteome</keyword>
<dbReference type="EnsemblMetazoa" id="HelroT179455">
    <property type="protein sequence ID" value="HelroP179455"/>
    <property type="gene ID" value="HelroG179455"/>
</dbReference>
<protein>
    <submittedName>
        <fullName evidence="2 3">Uncharacterized protein</fullName>
    </submittedName>
</protein>
<organism evidence="3 4">
    <name type="scientific">Helobdella robusta</name>
    <name type="common">Californian leech</name>
    <dbReference type="NCBI Taxonomy" id="6412"/>
    <lineage>
        <taxon>Eukaryota</taxon>
        <taxon>Metazoa</taxon>
        <taxon>Spiralia</taxon>
        <taxon>Lophotrochozoa</taxon>
        <taxon>Annelida</taxon>
        <taxon>Clitellata</taxon>
        <taxon>Hirudinea</taxon>
        <taxon>Rhynchobdellida</taxon>
        <taxon>Glossiphoniidae</taxon>
        <taxon>Helobdella</taxon>
    </lineage>
</organism>
<evidence type="ECO:0000313" key="3">
    <source>
        <dbReference type="EnsemblMetazoa" id="HelroP179455"/>
    </source>
</evidence>
<dbReference type="HOGENOM" id="CLU_987913_0_0_1"/>